<sequence length="264" mass="29661">MTDTVVRSGTRQGRMTLERMAGTMPVHAPIYPEPPFYYRNLELLAWTYETDEEAALDVLPDCLELSLPATATLAVLDAPICTLGSYQEAFISIAATFEGEPVQYVVNNLLTSDAAIAVGREIWGVPKKLGHIELQKNDQGMIGIVERPKGTRLATGTFRPERVIPRELAKPFSVPLLTLRVIPHPEGLPPKVELIEHFSPKTNNHKLTDEWYEQQFSGPGHVNFDVESAMDPWYRLPVRRMISASYSGGPWSFELPWGRILKTY</sequence>
<reference evidence="1" key="1">
    <citation type="journal article" date="2022" name="Int. J. Syst. Evol. Microbiol.">
        <title>Pseudomonas aegrilactucae sp. nov. and Pseudomonas morbosilactucae sp. nov., pathogens causing bacterial rot of lettuce in Japan.</title>
        <authorList>
            <person name="Sawada H."/>
            <person name="Fujikawa T."/>
            <person name="Satou M."/>
        </authorList>
    </citation>
    <scope>NUCLEOTIDE SEQUENCE</scope>
    <source>
        <strain evidence="1">0166_1</strain>
    </source>
</reference>
<dbReference type="Proteomes" id="UP001162834">
    <property type="component" value="Chromosome"/>
</dbReference>
<dbReference type="RefSeq" id="WP_259315411.1">
    <property type="nucleotide sequence ID" value="NZ_CP087164.1"/>
</dbReference>
<dbReference type="KEGG" id="sbae:DSM104329_02123"/>
<dbReference type="EMBL" id="CP087164">
    <property type="protein sequence ID" value="UGS35728.1"/>
    <property type="molecule type" value="Genomic_DNA"/>
</dbReference>
<keyword evidence="2" id="KW-1185">Reference proteome</keyword>
<proteinExistence type="predicted"/>
<dbReference type="Gene3D" id="2.40.400.10">
    <property type="entry name" value="Acetoacetate decarboxylase-like"/>
    <property type="match status" value="1"/>
</dbReference>
<name>A0A9E7C0T5_9ACTN</name>
<protein>
    <submittedName>
        <fullName evidence="1">Acetoacetate decarboxylase</fullName>
        <ecNumber evidence="1">4.1.1.4</ecNumber>
    </submittedName>
</protein>
<dbReference type="GO" id="GO:0047602">
    <property type="term" value="F:acetoacetate decarboxylase activity"/>
    <property type="evidence" value="ECO:0007669"/>
    <property type="project" value="UniProtKB-EC"/>
</dbReference>
<dbReference type="AlphaFoldDB" id="A0A9E7C0T5"/>
<dbReference type="InterPro" id="IPR023375">
    <property type="entry name" value="ADC_dom_sf"/>
</dbReference>
<dbReference type="SUPFAM" id="SSF160104">
    <property type="entry name" value="Acetoacetate decarboxylase-like"/>
    <property type="match status" value="1"/>
</dbReference>
<keyword evidence="1" id="KW-0456">Lyase</keyword>
<gene>
    <name evidence="1" type="primary">adc_5</name>
    <name evidence="1" type="ORF">DSM104329_02123</name>
</gene>
<dbReference type="InterPro" id="IPR010451">
    <property type="entry name" value="Acetoacetate_decarboxylase"/>
</dbReference>
<accession>A0A9E7C0T5</accession>
<organism evidence="1 2">
    <name type="scientific">Capillimicrobium parvum</name>
    <dbReference type="NCBI Taxonomy" id="2884022"/>
    <lineage>
        <taxon>Bacteria</taxon>
        <taxon>Bacillati</taxon>
        <taxon>Actinomycetota</taxon>
        <taxon>Thermoleophilia</taxon>
        <taxon>Solirubrobacterales</taxon>
        <taxon>Capillimicrobiaceae</taxon>
        <taxon>Capillimicrobium</taxon>
    </lineage>
</organism>
<evidence type="ECO:0000313" key="2">
    <source>
        <dbReference type="Proteomes" id="UP001162834"/>
    </source>
</evidence>
<dbReference type="Pfam" id="PF06314">
    <property type="entry name" value="ADC"/>
    <property type="match status" value="1"/>
</dbReference>
<evidence type="ECO:0000313" key="1">
    <source>
        <dbReference type="EMBL" id="UGS35728.1"/>
    </source>
</evidence>
<dbReference type="EC" id="4.1.1.4" evidence="1"/>